<feature type="domain" description="Helicase/UvrB N-terminal" evidence="1">
    <location>
        <begin position="141"/>
        <end position="286"/>
    </location>
</feature>
<keyword evidence="3" id="KW-1185">Reference proteome</keyword>
<organism evidence="2 3">
    <name type="scientific">Hymenobacter guriensis</name>
    <dbReference type="NCBI Taxonomy" id="2793065"/>
    <lineage>
        <taxon>Bacteria</taxon>
        <taxon>Pseudomonadati</taxon>
        <taxon>Bacteroidota</taxon>
        <taxon>Cytophagia</taxon>
        <taxon>Cytophagales</taxon>
        <taxon>Hymenobacteraceae</taxon>
        <taxon>Hymenobacter</taxon>
    </lineage>
</organism>
<comment type="caution">
    <text evidence="2">The sequence shown here is derived from an EMBL/GenBank/DDBJ whole genome shotgun (WGS) entry which is preliminary data.</text>
</comment>
<dbReference type="InterPro" id="IPR006935">
    <property type="entry name" value="Helicase/UvrB_N"/>
</dbReference>
<accession>A0ABS0L7H6</accession>
<dbReference type="Pfam" id="PF04851">
    <property type="entry name" value="ResIII"/>
    <property type="match status" value="1"/>
</dbReference>
<keyword evidence="2" id="KW-0547">Nucleotide-binding</keyword>
<evidence type="ECO:0000313" key="2">
    <source>
        <dbReference type="EMBL" id="MBG8556024.1"/>
    </source>
</evidence>
<sequence>MPALSSALVLNKYILHLFGVKDLEALAENLKDSSLEGYDENNVSYFHQELVKRLYANPLLTAAQLRHYDENIFAHTERISQKRPTRITWKYFQYLALLFTEIYLDQYFANAAGLRQQLDNFRVNTPQDRHTDFRAIKAFGEDDLTKLAFWNATGSGKTLLMHINILQYRHYLHRHGRQRELNRVIVLTPNEGLSRQHLREFAESDLEAELFDKQTGTLFQGQKIEIIDINKFRDKSGTKTVAIEAFEGNNLVLVDEGHRGTGGNEWKRYRASLAAEGFSFEYSATFGQAVASQAGASQRELLSEYGKATLFDYSYRYFYQDGYGKDYQILNLDEAWDDDNVTQYLVACLLTFYDQLLVFKDHHAALLPFLVAKPLAIFVGGRVAAVRKLNEYKGDKREVSDVVPLLQFLHTFVHAPAQSIEWIKRLLEQQDPLLDQHNQAIFRNAFTHVRSQRKTAADVYRDLLHLVFNSTVAGAGLHLDNLKGQDGEIGLRVGNAPYFGVINVGDDAKLLKLCADNGLSVTEKPFSTSLFQAINQDDSPVNILIGSKKFSEGWSSWRVSTMGLLNIGRGEGSEIIQLFGRGVRLKGYQFSLKRSTALDLNSRPDEVPSVLPTLETLRIFGLRAEYMRQFRDMLAAEGLPDTEEREQFTLRIHTTVKDLPGKKLKLVQVQSRADFKRAEVVTLPLKTTVPKVLVDWYPKVQMAESQKKSGKLAASSKTANQLTPENLAFINWNAVYFELEKFKNDRGWTNLLLNRDELPGLFASHSWYELFIPIAQLEVSHYNQVRNWQEIVTALLKGYCDKAYNFQKSRYYSQFMEVAELTAQHPNFEKEYRVAVRKEQTTLIQQLTALQSTLLAGPLASTVTVEKPDFLALHIPQHLYDPLLYVGQKWGDDVVQVKPVPLNKGEKNFVEAVKACGESNPAFFADKELYLLRNISRKGIGFFEASNFYPDFIVWLVVGKQQYVSFIDPKGLRQIQGFTDPKIALHSKLRKMIQPQLGDTELHLSSFILSNTLREELTHWKGADTLADFNAEHVYFEKQADHVLLMLKASMV</sequence>
<keyword evidence="2" id="KW-0067">ATP-binding</keyword>
<keyword evidence="2" id="KW-0347">Helicase</keyword>
<name>A0ABS0L7H6_9BACT</name>
<evidence type="ECO:0000313" key="3">
    <source>
        <dbReference type="Proteomes" id="UP000601099"/>
    </source>
</evidence>
<dbReference type="EMBL" id="JADWYK010000019">
    <property type="protein sequence ID" value="MBG8556024.1"/>
    <property type="molecule type" value="Genomic_DNA"/>
</dbReference>
<reference evidence="2 3" key="1">
    <citation type="submission" date="2020-11" db="EMBL/GenBank/DDBJ databases">
        <title>Hymenobacter sp.</title>
        <authorList>
            <person name="Kim M.K."/>
        </authorList>
    </citation>
    <scope>NUCLEOTIDE SEQUENCE [LARGE SCALE GENOMIC DNA]</scope>
    <source>
        <strain evidence="2 3">BT594</strain>
    </source>
</reference>
<dbReference type="Gene3D" id="3.40.50.300">
    <property type="entry name" value="P-loop containing nucleotide triphosphate hydrolases"/>
    <property type="match status" value="1"/>
</dbReference>
<dbReference type="RefSeq" id="WP_196957045.1">
    <property type="nucleotide sequence ID" value="NZ_JADWYK010000019.1"/>
</dbReference>
<dbReference type="SUPFAM" id="SSF52540">
    <property type="entry name" value="P-loop containing nucleoside triphosphate hydrolases"/>
    <property type="match status" value="2"/>
</dbReference>
<protein>
    <submittedName>
        <fullName evidence="2">DEAD/DEAH box helicase family protein</fullName>
    </submittedName>
</protein>
<evidence type="ECO:0000259" key="1">
    <source>
        <dbReference type="Pfam" id="PF04851"/>
    </source>
</evidence>
<gene>
    <name evidence="2" type="ORF">I5L79_20945</name>
</gene>
<dbReference type="Proteomes" id="UP000601099">
    <property type="component" value="Unassembled WGS sequence"/>
</dbReference>
<keyword evidence="2" id="KW-0378">Hydrolase</keyword>
<dbReference type="InterPro" id="IPR027417">
    <property type="entry name" value="P-loop_NTPase"/>
</dbReference>
<proteinExistence type="predicted"/>
<dbReference type="GO" id="GO:0004386">
    <property type="term" value="F:helicase activity"/>
    <property type="evidence" value="ECO:0007669"/>
    <property type="project" value="UniProtKB-KW"/>
</dbReference>